<dbReference type="AlphaFoldDB" id="A0AAU9IRU3"/>
<comment type="caution">
    <text evidence="2">The sequence shown here is derived from an EMBL/GenBank/DDBJ whole genome shotgun (WGS) entry which is preliminary data.</text>
</comment>
<dbReference type="PANTHER" id="PTHR15691:SF6">
    <property type="entry name" value="WASH COMPLEX SUBUNIT 5"/>
    <property type="match status" value="1"/>
</dbReference>
<protein>
    <recommendedName>
        <fullName evidence="4">WASH complex subunit strumpellin</fullName>
    </recommendedName>
</protein>
<proteinExistence type="inferred from homology"/>
<comment type="similarity">
    <text evidence="1">Belongs to the strumpellin family.</text>
</comment>
<dbReference type="GO" id="GO:0005768">
    <property type="term" value="C:endosome"/>
    <property type="evidence" value="ECO:0007669"/>
    <property type="project" value="TreeGrafter"/>
</dbReference>
<gene>
    <name evidence="2" type="ORF">BSTOLATCC_MIC18787</name>
</gene>
<evidence type="ECO:0000313" key="2">
    <source>
        <dbReference type="EMBL" id="CAG9317542.1"/>
    </source>
</evidence>
<evidence type="ECO:0000256" key="1">
    <source>
        <dbReference type="ARBA" id="ARBA00006224"/>
    </source>
</evidence>
<keyword evidence="3" id="KW-1185">Reference proteome</keyword>
<dbReference type="GO" id="GO:0030041">
    <property type="term" value="P:actin filament polymerization"/>
    <property type="evidence" value="ECO:0007669"/>
    <property type="project" value="TreeGrafter"/>
</dbReference>
<organism evidence="2 3">
    <name type="scientific">Blepharisma stoltei</name>
    <dbReference type="NCBI Taxonomy" id="1481888"/>
    <lineage>
        <taxon>Eukaryota</taxon>
        <taxon>Sar</taxon>
        <taxon>Alveolata</taxon>
        <taxon>Ciliophora</taxon>
        <taxon>Postciliodesmatophora</taxon>
        <taxon>Heterotrichea</taxon>
        <taxon>Heterotrichida</taxon>
        <taxon>Blepharismidae</taxon>
        <taxon>Blepharisma</taxon>
    </lineage>
</organism>
<dbReference type="GO" id="GO:0071203">
    <property type="term" value="C:WASH complex"/>
    <property type="evidence" value="ECO:0007669"/>
    <property type="project" value="InterPro"/>
</dbReference>
<dbReference type="EMBL" id="CAJZBQ010000018">
    <property type="protein sequence ID" value="CAG9317542.1"/>
    <property type="molecule type" value="Genomic_DNA"/>
</dbReference>
<dbReference type="GO" id="GO:0007032">
    <property type="term" value="P:endosome organization"/>
    <property type="evidence" value="ECO:0007669"/>
    <property type="project" value="TreeGrafter"/>
</dbReference>
<dbReference type="Pfam" id="PF10266">
    <property type="entry name" value="Strumpellin"/>
    <property type="match status" value="1"/>
</dbReference>
<dbReference type="GO" id="GO:0051125">
    <property type="term" value="P:regulation of actin nucleation"/>
    <property type="evidence" value="ECO:0007669"/>
    <property type="project" value="TreeGrafter"/>
</dbReference>
<dbReference type="Proteomes" id="UP001162131">
    <property type="component" value="Unassembled WGS sequence"/>
</dbReference>
<dbReference type="InterPro" id="IPR019393">
    <property type="entry name" value="WASH_strumpellin"/>
</dbReference>
<evidence type="ECO:0000313" key="3">
    <source>
        <dbReference type="Proteomes" id="UP001162131"/>
    </source>
</evidence>
<dbReference type="GO" id="GO:0140285">
    <property type="term" value="P:endosome fission"/>
    <property type="evidence" value="ECO:0007669"/>
    <property type="project" value="TreeGrafter"/>
</dbReference>
<name>A0AAU9IRU3_9CILI</name>
<sequence>MDFLSPDNYCGQTLLRLVSRGSAIITELLRLSDYIPPAFWNKPPPEAQVYAPIISDFEYFKNLDAYEQKINDNQEYFELDENFRESNIKILERFYTLFESIYKYHKDLSFFLKELTDNVYIHYTPEIILENSEGKKLLVEAVYLMGVMLMLLDFKIQGSIRERMLVSYYRYKGHSIIQNIDEVCSLCRNTGFIPGKNVVPEKRPPNYPEDFFNRCTLPMDVIELCIGHLKDDDFYNQVAVYPSPEHRPIALSHQAAILIIILYFNPTYLETEQNKMREIIDKFFPDNWVVAYYLGFTVDLAEQWAPYKAAKSALLQYTLNEESVISTKNKHIQNLKILNKQVNHYLKEGVLTEEYILSHSSKLMHCMRDCNVTLKWLLLSRLSAVKRVLEVVTADLSMEALLELLMNVAQFERNLKAKLEVMLEKKETTWQEDKMQAAVRMNELAEYFSGTKPLSRGVQKNEGYMQWFQQMEQQINSLNLGDEKGSSRKIQQLTQALEDVEQYHQIEGNLQIKVFLNETRQYLRHMSYTVNLQQDILQRIARITDFSYAWLCMDDFLDLMQEKIRREPVSVRLLESTILKLSSIMDIPLLRIIESDSPDLESVSEYYSKELVKYVRRVLQVIPHAVFMLLDEVAELQSSSFKEIPEKLKRDAIKDYACLEERHRLAALTHEISVFTKGILIMEKTFVGLIEVDPKKLLEDGIRKELVNKISNILHKYLNFKDGTLEDFIRRIDELGAKLTSFKQAFEYIQDFIGLYGLKIWQEEMTRVIGFNIDLEASTFLPMQQALDTYQSANVPIPKLPCEDPNSLTFMGILLRELLKLCDIRKNVYIEWMHGWYDFQGKEVIGLDIMSRLHRSLGIHGLSGIDKLLCCTIVQNLKLFVKKCKSSIDAGNINNLWRELQPMSCVPERGKQLYQSVFLHMKNMSNELNMIILRIGQMNLLRRLIAYEINFRGRIDSPLLWSALMTVNQSVVNDVKSIPEFPAKDDKLIGQLEPFLNQMGFLSAFEKIFLKPGIIIEKFPLIMALYTIYQMSTVHYEKKIGGLIRNKQEIIDGVPFTAGILTIFRQFHRDHFSCYLGYIGQFVSTGVALARDKKTQETPAELTNILVFIEELRKLAGLPRQYAENFLPSYILDRLLT</sequence>
<reference evidence="2" key="1">
    <citation type="submission" date="2021-09" db="EMBL/GenBank/DDBJ databases">
        <authorList>
            <consortium name="AG Swart"/>
            <person name="Singh M."/>
            <person name="Singh A."/>
            <person name="Seah K."/>
            <person name="Emmerich C."/>
        </authorList>
    </citation>
    <scope>NUCLEOTIDE SEQUENCE</scope>
    <source>
        <strain evidence="2">ATCC30299</strain>
    </source>
</reference>
<dbReference type="PANTHER" id="PTHR15691">
    <property type="entry name" value="WASH COMPLEX SUBUNIT 5"/>
    <property type="match status" value="1"/>
</dbReference>
<accession>A0AAU9IRU3</accession>
<evidence type="ECO:0008006" key="4">
    <source>
        <dbReference type="Google" id="ProtNLM"/>
    </source>
</evidence>